<dbReference type="SMART" id="SM00535">
    <property type="entry name" value="RIBOc"/>
    <property type="match status" value="1"/>
</dbReference>
<dbReference type="InterPro" id="IPR044442">
    <property type="entry name" value="RNAse_III_DSRM__animal"/>
</dbReference>
<dbReference type="PROSITE" id="PS50142">
    <property type="entry name" value="RNASE_3_2"/>
    <property type="match status" value="1"/>
</dbReference>
<dbReference type="Gene3D" id="3.30.160.20">
    <property type="match status" value="1"/>
</dbReference>
<dbReference type="GO" id="GO:0004525">
    <property type="term" value="F:ribonuclease III activity"/>
    <property type="evidence" value="ECO:0007669"/>
    <property type="project" value="InterPro"/>
</dbReference>
<evidence type="ECO:0000256" key="2">
    <source>
        <dbReference type="ARBA" id="ARBA00022759"/>
    </source>
</evidence>
<keyword evidence="1" id="KW-0540">Nuclease</keyword>
<evidence type="ECO:0000256" key="1">
    <source>
        <dbReference type="ARBA" id="ARBA00022722"/>
    </source>
</evidence>
<dbReference type="Proteomes" id="UP001162156">
    <property type="component" value="Unassembled WGS sequence"/>
</dbReference>
<dbReference type="PROSITE" id="PS00517">
    <property type="entry name" value="RNASE_3_1"/>
    <property type="match status" value="1"/>
</dbReference>
<feature type="compositionally biased region" description="Low complexity" evidence="5">
    <location>
        <begin position="484"/>
        <end position="513"/>
    </location>
</feature>
<dbReference type="EMBL" id="JANEYF010002745">
    <property type="protein sequence ID" value="KAJ8942689.1"/>
    <property type="molecule type" value="Genomic_DNA"/>
</dbReference>
<dbReference type="InterPro" id="IPR000999">
    <property type="entry name" value="RNase_III_dom"/>
</dbReference>
<evidence type="ECO:0000256" key="4">
    <source>
        <dbReference type="ARBA" id="ARBA00022884"/>
    </source>
</evidence>
<dbReference type="CDD" id="cd19877">
    <property type="entry name" value="DSRM_RNAse_III_meta_like"/>
    <property type="match status" value="1"/>
</dbReference>
<keyword evidence="8" id="KW-1185">Reference proteome</keyword>
<organism evidence="7 8">
    <name type="scientific">Rhamnusium bicolor</name>
    <dbReference type="NCBI Taxonomy" id="1586634"/>
    <lineage>
        <taxon>Eukaryota</taxon>
        <taxon>Metazoa</taxon>
        <taxon>Ecdysozoa</taxon>
        <taxon>Arthropoda</taxon>
        <taxon>Hexapoda</taxon>
        <taxon>Insecta</taxon>
        <taxon>Pterygota</taxon>
        <taxon>Neoptera</taxon>
        <taxon>Endopterygota</taxon>
        <taxon>Coleoptera</taxon>
        <taxon>Polyphaga</taxon>
        <taxon>Cucujiformia</taxon>
        <taxon>Chrysomeloidea</taxon>
        <taxon>Cerambycidae</taxon>
        <taxon>Lepturinae</taxon>
        <taxon>Rhagiini</taxon>
        <taxon>Rhamnusium</taxon>
    </lineage>
</organism>
<evidence type="ECO:0000313" key="8">
    <source>
        <dbReference type="Proteomes" id="UP001162156"/>
    </source>
</evidence>
<feature type="compositionally biased region" description="Basic residues" evidence="5">
    <location>
        <begin position="457"/>
        <end position="466"/>
    </location>
</feature>
<comment type="caution">
    <text evidence="7">The sequence shown here is derived from an EMBL/GenBank/DDBJ whole genome shotgun (WGS) entry which is preliminary data.</text>
</comment>
<gene>
    <name evidence="7" type="ORF">NQ314_010013</name>
</gene>
<dbReference type="Pfam" id="PF00035">
    <property type="entry name" value="dsrm"/>
    <property type="match status" value="1"/>
</dbReference>
<evidence type="ECO:0000259" key="6">
    <source>
        <dbReference type="PROSITE" id="PS50142"/>
    </source>
</evidence>
<protein>
    <recommendedName>
        <fullName evidence="6">RNase III domain-containing protein</fullName>
    </recommendedName>
</protein>
<evidence type="ECO:0000256" key="5">
    <source>
        <dbReference type="SAM" id="MobiDB-lite"/>
    </source>
</evidence>
<dbReference type="GO" id="GO:0031054">
    <property type="term" value="P:pre-miRNA processing"/>
    <property type="evidence" value="ECO:0007669"/>
    <property type="project" value="InterPro"/>
</dbReference>
<keyword evidence="3" id="KW-0378">Hydrolase</keyword>
<dbReference type="Gene3D" id="1.10.1520.10">
    <property type="entry name" value="Ribonuclease III domain"/>
    <property type="match status" value="1"/>
</dbReference>
<dbReference type="GO" id="GO:0070877">
    <property type="term" value="C:microprocessor complex"/>
    <property type="evidence" value="ECO:0007669"/>
    <property type="project" value="TreeGrafter"/>
</dbReference>
<sequence>MSEFSGLYKSPEVDGLHASNALFSLSDDELRSSISGSNSSSLSSNKASNSVSHAMLIPVLVCHLRFHHSLNILEETLQYTFKNRALLQLALTHPSYRENFGTNPDHARNSLTNCGIRQPEYGDRPIHYMNTRKRGINTLINIMSRFGKQQETESNITHNERLEFLGDAVVEFLSSIHLFYSFPDLEEGGLATYRAAIVQNQHLAVLARTLKLDQFMLYAHGSDLCHDLELRHAMANCFEALMGSLFLDGGIDIADKVFSATLFDSGDKELYDVWVNLPPHPLQEQEPLGDRQWIDKFELLQNLVKFEQSINVEFKHIRLLARAFTDRSGMEFCEVFCQVTLFPRLQDFIMNQDWNDPKSKLQQCCLTLRTMDGGEPDIPVYKVIECKGPTNTRVYTVAVYFRGRRLASAMGHNLFPQLDHQKRVIAKSMKKQKRRRKSTSRSKSTPFAKSPESYSRNRFRRTRSRSKSSESEREASSRSKRVSSSRNNSYSSKAIDTNSSSESDSSSDSNSSS</sequence>
<keyword evidence="4" id="KW-0694">RNA-binding</keyword>
<reference evidence="7" key="1">
    <citation type="journal article" date="2023" name="Insect Mol. Biol.">
        <title>Genome sequencing provides insights into the evolution of gene families encoding plant cell wall-degrading enzymes in longhorned beetles.</title>
        <authorList>
            <person name="Shin N.R."/>
            <person name="Okamura Y."/>
            <person name="Kirsch R."/>
            <person name="Pauchet Y."/>
        </authorList>
    </citation>
    <scope>NUCLEOTIDE SEQUENCE</scope>
    <source>
        <strain evidence="7">RBIC_L_NR</strain>
    </source>
</reference>
<accession>A0AAV8XW32</accession>
<feature type="region of interest" description="Disordered" evidence="5">
    <location>
        <begin position="426"/>
        <end position="513"/>
    </location>
</feature>
<feature type="domain" description="RNase III" evidence="6">
    <location>
        <begin position="70"/>
        <end position="250"/>
    </location>
</feature>
<dbReference type="InterPro" id="IPR014720">
    <property type="entry name" value="dsRBD_dom"/>
</dbReference>
<feature type="compositionally biased region" description="Basic and acidic residues" evidence="5">
    <location>
        <begin position="467"/>
        <end position="477"/>
    </location>
</feature>
<feature type="compositionally biased region" description="Basic residues" evidence="5">
    <location>
        <begin position="426"/>
        <end position="440"/>
    </location>
</feature>
<dbReference type="GO" id="GO:0031053">
    <property type="term" value="P:primary miRNA processing"/>
    <property type="evidence" value="ECO:0007669"/>
    <property type="project" value="TreeGrafter"/>
</dbReference>
<dbReference type="PANTHER" id="PTHR11207">
    <property type="entry name" value="RIBONUCLEASE III"/>
    <property type="match status" value="1"/>
</dbReference>
<proteinExistence type="predicted"/>
<evidence type="ECO:0000313" key="7">
    <source>
        <dbReference type="EMBL" id="KAJ8942689.1"/>
    </source>
</evidence>
<dbReference type="CDD" id="cd00593">
    <property type="entry name" value="RIBOc"/>
    <property type="match status" value="1"/>
</dbReference>
<keyword evidence="2" id="KW-0255">Endonuclease</keyword>
<dbReference type="PANTHER" id="PTHR11207:SF0">
    <property type="entry name" value="RIBONUCLEASE 3"/>
    <property type="match status" value="1"/>
</dbReference>
<dbReference type="GO" id="GO:0003723">
    <property type="term" value="F:RNA binding"/>
    <property type="evidence" value="ECO:0007669"/>
    <property type="project" value="UniProtKB-KW"/>
</dbReference>
<dbReference type="SUPFAM" id="SSF69065">
    <property type="entry name" value="RNase III domain-like"/>
    <property type="match status" value="1"/>
</dbReference>
<dbReference type="SUPFAM" id="SSF54768">
    <property type="entry name" value="dsRNA-binding domain-like"/>
    <property type="match status" value="1"/>
</dbReference>
<dbReference type="InterPro" id="IPR036389">
    <property type="entry name" value="RNase_III_sf"/>
</dbReference>
<name>A0AAV8XW32_9CUCU</name>
<evidence type="ECO:0000256" key="3">
    <source>
        <dbReference type="ARBA" id="ARBA00022801"/>
    </source>
</evidence>
<dbReference type="AlphaFoldDB" id="A0AAV8XW32"/>
<dbReference type="Pfam" id="PF14622">
    <property type="entry name" value="Ribonucleas_3_3"/>
    <property type="match status" value="1"/>
</dbReference>